<evidence type="ECO:0000256" key="2">
    <source>
        <dbReference type="SAM" id="Phobius"/>
    </source>
</evidence>
<proteinExistence type="predicted"/>
<feature type="region of interest" description="Disordered" evidence="1">
    <location>
        <begin position="59"/>
        <end position="82"/>
    </location>
</feature>
<evidence type="ECO:0000313" key="4">
    <source>
        <dbReference type="Proteomes" id="UP001279734"/>
    </source>
</evidence>
<keyword evidence="2" id="KW-0472">Membrane</keyword>
<protein>
    <submittedName>
        <fullName evidence="3">Uncharacterized protein</fullName>
    </submittedName>
</protein>
<gene>
    <name evidence="3" type="ORF">Nepgr_001016</name>
</gene>
<keyword evidence="2" id="KW-0812">Transmembrane</keyword>
<organism evidence="3 4">
    <name type="scientific">Nepenthes gracilis</name>
    <name type="common">Slender pitcher plant</name>
    <dbReference type="NCBI Taxonomy" id="150966"/>
    <lineage>
        <taxon>Eukaryota</taxon>
        <taxon>Viridiplantae</taxon>
        <taxon>Streptophyta</taxon>
        <taxon>Embryophyta</taxon>
        <taxon>Tracheophyta</taxon>
        <taxon>Spermatophyta</taxon>
        <taxon>Magnoliopsida</taxon>
        <taxon>eudicotyledons</taxon>
        <taxon>Gunneridae</taxon>
        <taxon>Pentapetalae</taxon>
        <taxon>Caryophyllales</taxon>
        <taxon>Nepenthaceae</taxon>
        <taxon>Nepenthes</taxon>
    </lineage>
</organism>
<sequence>MVWLDSLATLTLPCSKVICTHLFLMQIDSMALVGRLSYMALHVLKMRFTMNMPRSSGDVVSIHKSKPDDSVSTPQVDPGANTTTVSWSTMIQQYQLHDS</sequence>
<evidence type="ECO:0000256" key="1">
    <source>
        <dbReference type="SAM" id="MobiDB-lite"/>
    </source>
</evidence>
<dbReference type="AlphaFoldDB" id="A0AAD3RVT4"/>
<keyword evidence="4" id="KW-1185">Reference proteome</keyword>
<comment type="caution">
    <text evidence="3">The sequence shown here is derived from an EMBL/GenBank/DDBJ whole genome shotgun (WGS) entry which is preliminary data.</text>
</comment>
<feature type="compositionally biased region" description="Polar residues" evidence="1">
    <location>
        <begin position="70"/>
        <end position="82"/>
    </location>
</feature>
<keyword evidence="2" id="KW-1133">Transmembrane helix</keyword>
<feature type="transmembrane region" description="Helical" evidence="2">
    <location>
        <begin position="20"/>
        <end position="44"/>
    </location>
</feature>
<dbReference type="Proteomes" id="UP001279734">
    <property type="component" value="Unassembled WGS sequence"/>
</dbReference>
<dbReference type="EMBL" id="BSYO01000001">
    <property type="protein sequence ID" value="GMG99176.1"/>
    <property type="molecule type" value="Genomic_DNA"/>
</dbReference>
<reference evidence="3" key="1">
    <citation type="submission" date="2023-05" db="EMBL/GenBank/DDBJ databases">
        <title>Nepenthes gracilis genome sequencing.</title>
        <authorList>
            <person name="Fukushima K."/>
        </authorList>
    </citation>
    <scope>NUCLEOTIDE SEQUENCE</scope>
    <source>
        <strain evidence="3">SING2019-196</strain>
    </source>
</reference>
<accession>A0AAD3RVT4</accession>
<evidence type="ECO:0000313" key="3">
    <source>
        <dbReference type="EMBL" id="GMG99176.1"/>
    </source>
</evidence>
<name>A0AAD3RVT4_NEPGR</name>